<feature type="domain" description="Methyltransferase" evidence="1">
    <location>
        <begin position="25"/>
        <end position="138"/>
    </location>
</feature>
<dbReference type="InterPro" id="IPR029063">
    <property type="entry name" value="SAM-dependent_MTases_sf"/>
</dbReference>
<dbReference type="EMBL" id="LCJR01000017">
    <property type="protein sequence ID" value="KKT81575.1"/>
    <property type="molecule type" value="Genomic_DNA"/>
</dbReference>
<dbReference type="PANTHER" id="PTHR43591:SF24">
    <property type="entry name" value="2-METHOXY-6-POLYPRENYL-1,4-BENZOQUINOL METHYLASE, MITOCHONDRIAL"/>
    <property type="match status" value="1"/>
</dbReference>
<dbReference type="AlphaFoldDB" id="A0A0G1KDC1"/>
<name>A0A0G1KDC1_9BACT</name>
<dbReference type="CDD" id="cd02440">
    <property type="entry name" value="AdoMet_MTases"/>
    <property type="match status" value="1"/>
</dbReference>
<evidence type="ECO:0000313" key="3">
    <source>
        <dbReference type="Proteomes" id="UP000034032"/>
    </source>
</evidence>
<evidence type="ECO:0000259" key="1">
    <source>
        <dbReference type="Pfam" id="PF13847"/>
    </source>
</evidence>
<dbReference type="Pfam" id="PF13847">
    <property type="entry name" value="Methyltransf_31"/>
    <property type="match status" value="1"/>
</dbReference>
<dbReference type="GO" id="GO:0008168">
    <property type="term" value="F:methyltransferase activity"/>
    <property type="evidence" value="ECO:0007669"/>
    <property type="project" value="TreeGrafter"/>
</dbReference>
<comment type="caution">
    <text evidence="2">The sequence shown here is derived from an EMBL/GenBank/DDBJ whole genome shotgun (WGS) entry which is preliminary data.</text>
</comment>
<dbReference type="InterPro" id="IPR025714">
    <property type="entry name" value="Methyltranfer_dom"/>
</dbReference>
<protein>
    <recommendedName>
        <fullName evidence="1">Methyltransferase domain-containing protein</fullName>
    </recommendedName>
</protein>
<proteinExistence type="predicted"/>
<evidence type="ECO:0000313" key="2">
    <source>
        <dbReference type="EMBL" id="KKT81575.1"/>
    </source>
</evidence>
<accession>A0A0G1KDC1</accession>
<dbReference type="Proteomes" id="UP000034032">
    <property type="component" value="Unassembled WGS sequence"/>
</dbReference>
<gene>
    <name evidence="2" type="ORF">UW79_C0017G0015</name>
</gene>
<reference evidence="2 3" key="1">
    <citation type="journal article" date="2015" name="Nature">
        <title>rRNA introns, odd ribosomes, and small enigmatic genomes across a large radiation of phyla.</title>
        <authorList>
            <person name="Brown C.T."/>
            <person name="Hug L.A."/>
            <person name="Thomas B.C."/>
            <person name="Sharon I."/>
            <person name="Castelle C.J."/>
            <person name="Singh A."/>
            <person name="Wilkins M.J."/>
            <person name="Williams K.H."/>
            <person name="Banfield J.F."/>
        </authorList>
    </citation>
    <scope>NUCLEOTIDE SEQUENCE [LARGE SCALE GENOMIC DNA]</scope>
</reference>
<organism evidence="2 3">
    <name type="scientific">Candidatus Yanofskybacteria bacterium GW2011_GWA2_44_9</name>
    <dbReference type="NCBI Taxonomy" id="1619025"/>
    <lineage>
        <taxon>Bacteria</taxon>
        <taxon>Candidatus Yanofskyibacteriota</taxon>
    </lineage>
</organism>
<sequence length="186" mass="20191">MLKMSRSEGTGGFLDPESISNEFGIKEGMAIADFGCGAGYFTAILSRKTGKSGRVYALDIQAEALENVSAKARKDDLANLQTIRTNLEILGGSSLSNNSQDIVLLANILFQSNKKKEIIQEAARVLKKGGRAIIIDWKKGANGFGPPENLRMTEADARSFAEQTGLIFVREINAGNFHFGTTFIKK</sequence>
<dbReference type="PANTHER" id="PTHR43591">
    <property type="entry name" value="METHYLTRANSFERASE"/>
    <property type="match status" value="1"/>
</dbReference>
<dbReference type="SUPFAM" id="SSF53335">
    <property type="entry name" value="S-adenosyl-L-methionine-dependent methyltransferases"/>
    <property type="match status" value="1"/>
</dbReference>
<dbReference type="Gene3D" id="3.40.50.150">
    <property type="entry name" value="Vaccinia Virus protein VP39"/>
    <property type="match status" value="1"/>
</dbReference>